<dbReference type="InterPro" id="IPR000157">
    <property type="entry name" value="TIR_dom"/>
</dbReference>
<evidence type="ECO:0000259" key="1">
    <source>
        <dbReference type="PROSITE" id="PS50104"/>
    </source>
</evidence>
<name>A0ABQ3VB18_9CHLR</name>
<feature type="domain" description="TIR" evidence="1">
    <location>
        <begin position="1"/>
        <end position="105"/>
    </location>
</feature>
<dbReference type="SUPFAM" id="SSF52200">
    <property type="entry name" value="Toll/Interleukin receptor TIR domain"/>
    <property type="match status" value="1"/>
</dbReference>
<proteinExistence type="predicted"/>
<sequence length="105" mass="12270">MPVTLFYSYAREDEALRDELEKHLSPLRRQGIISSWHDRRIQPRVEWAQAIDDQLNAASVILFLISPDFLASDYCYGREMRRALERHEAKKAIVIPVLFRAIASK</sequence>
<accession>A0ABQ3VB18</accession>
<reference evidence="2 3" key="1">
    <citation type="journal article" date="2021" name="Int. J. Syst. Evol. Microbiol.">
        <title>Reticulibacter mediterranei gen. nov., sp. nov., within the new family Reticulibacteraceae fam. nov., and Ktedonospora formicarum gen. nov., sp. nov., Ktedonobacter robiniae sp. nov., Dictyobacter formicarum sp. nov. and Dictyobacter arantiisoli sp. nov., belonging to the class Ktedonobacteria.</title>
        <authorList>
            <person name="Yabe S."/>
            <person name="Zheng Y."/>
            <person name="Wang C.M."/>
            <person name="Sakai Y."/>
            <person name="Abe K."/>
            <person name="Yokota A."/>
            <person name="Donadio S."/>
            <person name="Cavaletti L."/>
            <person name="Monciardini P."/>
        </authorList>
    </citation>
    <scope>NUCLEOTIDE SEQUENCE [LARGE SCALE GENOMIC DNA]</scope>
    <source>
        <strain evidence="2 3">SOSP1-9</strain>
    </source>
</reference>
<dbReference type="EMBL" id="BNJJ01000002">
    <property type="protein sequence ID" value="GHO82608.1"/>
    <property type="molecule type" value="Genomic_DNA"/>
</dbReference>
<keyword evidence="3" id="KW-1185">Reference proteome</keyword>
<evidence type="ECO:0000313" key="2">
    <source>
        <dbReference type="EMBL" id="GHO82608.1"/>
    </source>
</evidence>
<comment type="caution">
    <text evidence="2">The sequence shown here is derived from an EMBL/GenBank/DDBJ whole genome shotgun (WGS) entry which is preliminary data.</text>
</comment>
<dbReference type="InterPro" id="IPR035897">
    <property type="entry name" value="Toll_tir_struct_dom_sf"/>
</dbReference>
<protein>
    <recommendedName>
        <fullName evidence="1">TIR domain-containing protein</fullName>
    </recommendedName>
</protein>
<dbReference type="Pfam" id="PF13676">
    <property type="entry name" value="TIR_2"/>
    <property type="match status" value="1"/>
</dbReference>
<evidence type="ECO:0000313" key="3">
    <source>
        <dbReference type="Proteomes" id="UP000635565"/>
    </source>
</evidence>
<dbReference type="PROSITE" id="PS50104">
    <property type="entry name" value="TIR"/>
    <property type="match status" value="1"/>
</dbReference>
<gene>
    <name evidence="2" type="ORF">KSZ_06140</name>
</gene>
<dbReference type="Gene3D" id="3.40.50.10140">
    <property type="entry name" value="Toll/interleukin-1 receptor homology (TIR) domain"/>
    <property type="match status" value="1"/>
</dbReference>
<dbReference type="Proteomes" id="UP000635565">
    <property type="component" value="Unassembled WGS sequence"/>
</dbReference>
<organism evidence="2 3">
    <name type="scientific">Dictyobacter formicarum</name>
    <dbReference type="NCBI Taxonomy" id="2778368"/>
    <lineage>
        <taxon>Bacteria</taxon>
        <taxon>Bacillati</taxon>
        <taxon>Chloroflexota</taxon>
        <taxon>Ktedonobacteria</taxon>
        <taxon>Ktedonobacterales</taxon>
        <taxon>Dictyobacteraceae</taxon>
        <taxon>Dictyobacter</taxon>
    </lineage>
</organism>